<gene>
    <name evidence="2" type="ORF">WR25_20179</name>
</gene>
<accession>A0A2A2JZ03</accession>
<sequence length="755" mass="81877">MARTRPNSVIVLIEKPAKWKIAKVPSSTTGTAMAGTSVARQLCRNTNITMTTSTIASSSVFTTSSIDSLMNACVGARCQQHRDARAGVPVDAAEGGIAFRAQLDPGHARLGGDGRVQHLLRAGRHAAHLARRDFGILVLDRGGDVRRDQLVAGEARRVQPDAHRILRSEHVDVAHALHAAQRVLQVGNEIVADVLVRLLIGLVIDADDQQVVGVRLADDEALLLHLLRQARDALLHLVLHLHLRDVGIGALFERRGDRHRAAARRRGAEIQQAVDAGQLLFDDLRHRILQCLCVRAGEGRADRHLRRRDVGILRDRQAQDRADARQHHDDGEHPGEDRAVDEDAGDHRGSARLALGVTLLLAVAFALALFRRRDHLRAVRRHRLHLRAGAQIVEALRDHLVAGVQALGHHPILPLRAGGGDAAADDLVVRAEDHHARIALGIARQRGLGHQEGAFVDRLREARPYEHARQQQSLRIGEACAHRDGAGFLIDQRLGEFDRAGIAVIAAVLEQQLHFGPGRRDAALHQLAAQRQQVHARGIQRRPRLRDGGGRLPGGGDGVGIFLLRYRLDRGERLVAVRLDRQRFLIGPRAGEVRLRLVDGGAIQARIDFVERLAAADQRTLGKEAAADHAIHLRADVGAFIGAGPARQFGDHRRTGRLHHDIADRGRSAIRAAAAGLFLVMRTTATGGQGEGEGDSGGPGKVPSATNQCCGQVCHPLISARAAATCASMRGAVVGCSSRCKDGDRRGNASQVDRY</sequence>
<dbReference type="AntiFam" id="ANF00215">
    <property type="entry name" value="Shadow ORF (opposite nolG)"/>
</dbReference>
<evidence type="ECO:0000313" key="2">
    <source>
        <dbReference type="EMBL" id="PAV66908.1"/>
    </source>
</evidence>
<reference evidence="2 3" key="1">
    <citation type="journal article" date="2017" name="Curr. Biol.">
        <title>Genome architecture and evolution of a unichromosomal asexual nematode.</title>
        <authorList>
            <person name="Fradin H."/>
            <person name="Zegar C."/>
            <person name="Gutwein M."/>
            <person name="Lucas J."/>
            <person name="Kovtun M."/>
            <person name="Corcoran D."/>
            <person name="Baugh L.R."/>
            <person name="Kiontke K."/>
            <person name="Gunsalus K."/>
            <person name="Fitch D.H."/>
            <person name="Piano F."/>
        </authorList>
    </citation>
    <scope>NUCLEOTIDE SEQUENCE [LARGE SCALE GENOMIC DNA]</scope>
    <source>
        <strain evidence="2">PF1309</strain>
    </source>
</reference>
<comment type="caution">
    <text evidence="2">The sequence shown here is derived from an EMBL/GenBank/DDBJ whole genome shotgun (WGS) entry which is preliminary data.</text>
</comment>
<feature type="region of interest" description="Disordered" evidence="1">
    <location>
        <begin position="316"/>
        <end position="345"/>
    </location>
</feature>
<feature type="compositionally biased region" description="Basic and acidic residues" evidence="1">
    <location>
        <begin position="316"/>
        <end position="338"/>
    </location>
</feature>
<dbReference type="AlphaFoldDB" id="A0A2A2JZ03"/>
<name>A0A2A2JZ03_9BILA</name>
<dbReference type="EMBL" id="LIAE01010024">
    <property type="protein sequence ID" value="PAV66908.1"/>
    <property type="molecule type" value="Genomic_DNA"/>
</dbReference>
<evidence type="ECO:0000313" key="3">
    <source>
        <dbReference type="Proteomes" id="UP000218231"/>
    </source>
</evidence>
<protein>
    <submittedName>
        <fullName evidence="2">Uncharacterized protein</fullName>
    </submittedName>
</protein>
<keyword evidence="3" id="KW-1185">Reference proteome</keyword>
<dbReference type="Proteomes" id="UP000218231">
    <property type="component" value="Unassembled WGS sequence"/>
</dbReference>
<proteinExistence type="predicted"/>
<evidence type="ECO:0000256" key="1">
    <source>
        <dbReference type="SAM" id="MobiDB-lite"/>
    </source>
</evidence>
<organism evidence="2 3">
    <name type="scientific">Diploscapter pachys</name>
    <dbReference type="NCBI Taxonomy" id="2018661"/>
    <lineage>
        <taxon>Eukaryota</taxon>
        <taxon>Metazoa</taxon>
        <taxon>Ecdysozoa</taxon>
        <taxon>Nematoda</taxon>
        <taxon>Chromadorea</taxon>
        <taxon>Rhabditida</taxon>
        <taxon>Rhabditina</taxon>
        <taxon>Rhabditomorpha</taxon>
        <taxon>Rhabditoidea</taxon>
        <taxon>Rhabditidae</taxon>
        <taxon>Diploscapter</taxon>
    </lineage>
</organism>